<feature type="region of interest" description="Disordered" evidence="1">
    <location>
        <begin position="1"/>
        <end position="35"/>
    </location>
</feature>
<proteinExistence type="predicted"/>
<gene>
    <name evidence="2" type="ORF">NQ314_015570</name>
</gene>
<evidence type="ECO:0000313" key="2">
    <source>
        <dbReference type="EMBL" id="KAJ8931499.1"/>
    </source>
</evidence>
<reference evidence="2" key="1">
    <citation type="journal article" date="2023" name="Insect Mol. Biol.">
        <title>Genome sequencing provides insights into the evolution of gene families encoding plant cell wall-degrading enzymes in longhorned beetles.</title>
        <authorList>
            <person name="Shin N.R."/>
            <person name="Okamura Y."/>
            <person name="Kirsch R."/>
            <person name="Pauchet Y."/>
        </authorList>
    </citation>
    <scope>NUCLEOTIDE SEQUENCE</scope>
    <source>
        <strain evidence="2">RBIC_L_NR</strain>
    </source>
</reference>
<protein>
    <submittedName>
        <fullName evidence="2">Uncharacterized protein</fullName>
    </submittedName>
</protein>
<accession>A0AAV8WY31</accession>
<feature type="compositionally biased region" description="Polar residues" evidence="1">
    <location>
        <begin position="1"/>
        <end position="12"/>
    </location>
</feature>
<dbReference type="Gene3D" id="2.70.50.80">
    <property type="match status" value="1"/>
</dbReference>
<evidence type="ECO:0000313" key="3">
    <source>
        <dbReference type="Proteomes" id="UP001162156"/>
    </source>
</evidence>
<sequence>MLTVKPFTQSAYPTGKPATAVSAGDVGSLQTAPPPVWEGRAIATHKLRLVEFSAFMESQNREEAVSST</sequence>
<dbReference type="AlphaFoldDB" id="A0AAV8WY31"/>
<dbReference type="EMBL" id="JANEYF010004319">
    <property type="protein sequence ID" value="KAJ8931499.1"/>
    <property type="molecule type" value="Genomic_DNA"/>
</dbReference>
<organism evidence="2 3">
    <name type="scientific">Rhamnusium bicolor</name>
    <dbReference type="NCBI Taxonomy" id="1586634"/>
    <lineage>
        <taxon>Eukaryota</taxon>
        <taxon>Metazoa</taxon>
        <taxon>Ecdysozoa</taxon>
        <taxon>Arthropoda</taxon>
        <taxon>Hexapoda</taxon>
        <taxon>Insecta</taxon>
        <taxon>Pterygota</taxon>
        <taxon>Neoptera</taxon>
        <taxon>Endopterygota</taxon>
        <taxon>Coleoptera</taxon>
        <taxon>Polyphaga</taxon>
        <taxon>Cucujiformia</taxon>
        <taxon>Chrysomeloidea</taxon>
        <taxon>Cerambycidae</taxon>
        <taxon>Lepturinae</taxon>
        <taxon>Rhagiini</taxon>
        <taxon>Rhamnusium</taxon>
    </lineage>
</organism>
<keyword evidence="3" id="KW-1185">Reference proteome</keyword>
<evidence type="ECO:0000256" key="1">
    <source>
        <dbReference type="SAM" id="MobiDB-lite"/>
    </source>
</evidence>
<dbReference type="Proteomes" id="UP001162156">
    <property type="component" value="Unassembled WGS sequence"/>
</dbReference>
<comment type="caution">
    <text evidence="2">The sequence shown here is derived from an EMBL/GenBank/DDBJ whole genome shotgun (WGS) entry which is preliminary data.</text>
</comment>
<name>A0AAV8WY31_9CUCU</name>